<keyword evidence="4" id="KW-0732">Signal</keyword>
<dbReference type="PANTHER" id="PTHR14969">
    <property type="entry name" value="SPHINGOSINE-1-PHOSPHATE PHOSPHOHYDROLASE"/>
    <property type="match status" value="1"/>
</dbReference>
<comment type="catalytic activity">
    <reaction evidence="3">
        <text>di-trans,octa-cis-undecaprenyl diphosphate + H2O = di-trans,octa-cis-undecaprenyl phosphate + phosphate + H(+)</text>
        <dbReference type="Rhea" id="RHEA:28094"/>
        <dbReference type="ChEBI" id="CHEBI:15377"/>
        <dbReference type="ChEBI" id="CHEBI:15378"/>
        <dbReference type="ChEBI" id="CHEBI:43474"/>
        <dbReference type="ChEBI" id="CHEBI:58405"/>
        <dbReference type="ChEBI" id="CHEBI:60392"/>
        <dbReference type="EC" id="3.6.1.27"/>
    </reaction>
</comment>
<sequence>MSNVKKMSCCIGLALSISMSTVSAQDLIETAGDVLQIALPLTALASTFSQDDAAGRKALLTSYGSTFVLTHLLKNTVNKERPNGRNTLSFPSGHTSSAFSGASFLAKRYGWDVGLPAFLAASFVGYSRVHADQHDWWDVTAGAAIAIGFNQWLVPDPDGVSMALMPTRGGYQLALNLQF</sequence>
<protein>
    <recommendedName>
        <fullName evidence="1">undecaprenyl-diphosphate phosphatase</fullName>
        <ecNumber evidence="1">3.6.1.27</ecNumber>
    </recommendedName>
    <alternativeName>
        <fullName evidence="2">Undecaprenyl pyrophosphate phosphatase</fullName>
    </alternativeName>
</protein>
<dbReference type="Gene3D" id="1.20.144.10">
    <property type="entry name" value="Phosphatidic acid phosphatase type 2/haloperoxidase"/>
    <property type="match status" value="1"/>
</dbReference>
<evidence type="ECO:0000256" key="1">
    <source>
        <dbReference type="ARBA" id="ARBA00012374"/>
    </source>
</evidence>
<evidence type="ECO:0000256" key="4">
    <source>
        <dbReference type="SAM" id="SignalP"/>
    </source>
</evidence>
<organism evidence="6 7">
    <name type="scientific">Reinekea forsetii</name>
    <dbReference type="NCBI Taxonomy" id="1336806"/>
    <lineage>
        <taxon>Bacteria</taxon>
        <taxon>Pseudomonadati</taxon>
        <taxon>Pseudomonadota</taxon>
        <taxon>Gammaproteobacteria</taxon>
        <taxon>Oceanospirillales</taxon>
        <taxon>Saccharospirillaceae</taxon>
        <taxon>Reinekea</taxon>
    </lineage>
</organism>
<keyword evidence="7" id="KW-1185">Reference proteome</keyword>
<accession>A0A2K8L1R8</accession>
<evidence type="ECO:0000313" key="6">
    <source>
        <dbReference type="EMBL" id="ATX78286.1"/>
    </source>
</evidence>
<dbReference type="AlphaFoldDB" id="A0A2K8L1R8"/>
<reference evidence="6 7" key="1">
    <citation type="journal article" date="2017" name="Environ. Microbiol.">
        <title>Genomic and physiological analyses of 'Reinekea forsetii' reveal a versatile opportunistic lifestyle during spring algae blooms.</title>
        <authorList>
            <person name="Avci B."/>
            <person name="Hahnke R.L."/>
            <person name="Chafee M."/>
            <person name="Fischer T."/>
            <person name="Gruber-Vodicka H."/>
            <person name="Tegetmeyer H.E."/>
            <person name="Harder J."/>
            <person name="Fuchs B.M."/>
            <person name="Amann R.I."/>
            <person name="Teeling H."/>
        </authorList>
    </citation>
    <scope>NUCLEOTIDE SEQUENCE [LARGE SCALE GENOMIC DNA]</scope>
    <source>
        <strain evidence="6 7">Hel1_31_D35</strain>
    </source>
</reference>
<dbReference type="RefSeq" id="WP_100258484.1">
    <property type="nucleotide sequence ID" value="NZ_CP011797.1"/>
</dbReference>
<dbReference type="PANTHER" id="PTHR14969:SF13">
    <property type="entry name" value="AT30094P"/>
    <property type="match status" value="1"/>
</dbReference>
<dbReference type="InterPro" id="IPR036938">
    <property type="entry name" value="PAP2/HPO_sf"/>
</dbReference>
<dbReference type="Proteomes" id="UP000229757">
    <property type="component" value="Chromosome"/>
</dbReference>
<feature type="chain" id="PRO_5014719957" description="undecaprenyl-diphosphate phosphatase" evidence="4">
    <location>
        <begin position="25"/>
        <end position="179"/>
    </location>
</feature>
<name>A0A2K8L1R8_9GAMM</name>
<dbReference type="EMBL" id="CP011797">
    <property type="protein sequence ID" value="ATX78286.1"/>
    <property type="molecule type" value="Genomic_DNA"/>
</dbReference>
<feature type="signal peptide" evidence="4">
    <location>
        <begin position="1"/>
        <end position="24"/>
    </location>
</feature>
<proteinExistence type="predicted"/>
<dbReference type="InterPro" id="IPR000326">
    <property type="entry name" value="PAP2/HPO"/>
</dbReference>
<dbReference type="OrthoDB" id="9773582at2"/>
<dbReference type="KEGG" id="rfo:REIFOR_03180"/>
<evidence type="ECO:0000313" key="7">
    <source>
        <dbReference type="Proteomes" id="UP000229757"/>
    </source>
</evidence>
<dbReference type="CDD" id="cd03394">
    <property type="entry name" value="PAP2_like_5"/>
    <property type="match status" value="1"/>
</dbReference>
<feature type="domain" description="Phosphatidic acid phosphatase type 2/haloperoxidase" evidence="5">
    <location>
        <begin position="54"/>
        <end position="154"/>
    </location>
</feature>
<dbReference type="SUPFAM" id="SSF48317">
    <property type="entry name" value="Acid phosphatase/Vanadium-dependent haloperoxidase"/>
    <property type="match status" value="1"/>
</dbReference>
<gene>
    <name evidence="6" type="ORF">REIFOR_03180</name>
</gene>
<dbReference type="EC" id="3.6.1.27" evidence="1"/>
<dbReference type="SMART" id="SM00014">
    <property type="entry name" value="acidPPc"/>
    <property type="match status" value="1"/>
</dbReference>
<evidence type="ECO:0000259" key="5">
    <source>
        <dbReference type="SMART" id="SM00014"/>
    </source>
</evidence>
<dbReference type="Pfam" id="PF01569">
    <property type="entry name" value="PAP2"/>
    <property type="match status" value="1"/>
</dbReference>
<dbReference type="GO" id="GO:0050380">
    <property type="term" value="F:undecaprenyl-diphosphatase activity"/>
    <property type="evidence" value="ECO:0007669"/>
    <property type="project" value="UniProtKB-EC"/>
</dbReference>
<evidence type="ECO:0000256" key="2">
    <source>
        <dbReference type="ARBA" id="ARBA00032707"/>
    </source>
</evidence>
<evidence type="ECO:0000256" key="3">
    <source>
        <dbReference type="ARBA" id="ARBA00047594"/>
    </source>
</evidence>